<proteinExistence type="predicted"/>
<sequence>MLATSTRGQESTWRTQVSRKGLIAGSSGGVGAIGTSINLQQESYQTHLGSTDIAGKITVLERLGYIEFPVYMKDYRREWPVLWPDSHSYSLLFPPNGATPSLPVPNYIQNSSSHIFPNYEYRSGSAELAILSFARFSHRPNPMQGSKSTPSYPVECK</sequence>
<name>A0A9P6ANA1_9AGAM</name>
<evidence type="ECO:0000313" key="2">
    <source>
        <dbReference type="Proteomes" id="UP000886523"/>
    </source>
</evidence>
<dbReference type="EMBL" id="MU129047">
    <property type="protein sequence ID" value="KAF9508923.1"/>
    <property type="molecule type" value="Genomic_DNA"/>
</dbReference>
<evidence type="ECO:0000313" key="1">
    <source>
        <dbReference type="EMBL" id="KAF9508923.1"/>
    </source>
</evidence>
<keyword evidence="2" id="KW-1185">Reference proteome</keyword>
<accession>A0A9P6ANA1</accession>
<dbReference type="AlphaFoldDB" id="A0A9P6ANA1"/>
<reference evidence="1" key="1">
    <citation type="journal article" date="2020" name="Nat. Commun.">
        <title>Large-scale genome sequencing of mycorrhizal fungi provides insights into the early evolution of symbiotic traits.</title>
        <authorList>
            <person name="Miyauchi S."/>
            <person name="Kiss E."/>
            <person name="Kuo A."/>
            <person name="Drula E."/>
            <person name="Kohler A."/>
            <person name="Sanchez-Garcia M."/>
            <person name="Morin E."/>
            <person name="Andreopoulos B."/>
            <person name="Barry K.W."/>
            <person name="Bonito G."/>
            <person name="Buee M."/>
            <person name="Carver A."/>
            <person name="Chen C."/>
            <person name="Cichocki N."/>
            <person name="Clum A."/>
            <person name="Culley D."/>
            <person name="Crous P.W."/>
            <person name="Fauchery L."/>
            <person name="Girlanda M."/>
            <person name="Hayes R.D."/>
            <person name="Keri Z."/>
            <person name="LaButti K."/>
            <person name="Lipzen A."/>
            <person name="Lombard V."/>
            <person name="Magnuson J."/>
            <person name="Maillard F."/>
            <person name="Murat C."/>
            <person name="Nolan M."/>
            <person name="Ohm R.A."/>
            <person name="Pangilinan J."/>
            <person name="Pereira M.F."/>
            <person name="Perotto S."/>
            <person name="Peter M."/>
            <person name="Pfister S."/>
            <person name="Riley R."/>
            <person name="Sitrit Y."/>
            <person name="Stielow J.B."/>
            <person name="Szollosi G."/>
            <person name="Zifcakova L."/>
            <person name="Stursova M."/>
            <person name="Spatafora J.W."/>
            <person name="Tedersoo L."/>
            <person name="Vaario L.M."/>
            <person name="Yamada A."/>
            <person name="Yan M."/>
            <person name="Wang P."/>
            <person name="Xu J."/>
            <person name="Bruns T."/>
            <person name="Baldrian P."/>
            <person name="Vilgalys R."/>
            <person name="Dunand C."/>
            <person name="Henrissat B."/>
            <person name="Grigoriev I.V."/>
            <person name="Hibbett D."/>
            <person name="Nagy L.G."/>
            <person name="Martin F.M."/>
        </authorList>
    </citation>
    <scope>NUCLEOTIDE SEQUENCE</scope>
    <source>
        <strain evidence="1">UP504</strain>
    </source>
</reference>
<organism evidence="1 2">
    <name type="scientific">Hydnum rufescens UP504</name>
    <dbReference type="NCBI Taxonomy" id="1448309"/>
    <lineage>
        <taxon>Eukaryota</taxon>
        <taxon>Fungi</taxon>
        <taxon>Dikarya</taxon>
        <taxon>Basidiomycota</taxon>
        <taxon>Agaricomycotina</taxon>
        <taxon>Agaricomycetes</taxon>
        <taxon>Cantharellales</taxon>
        <taxon>Hydnaceae</taxon>
        <taxon>Hydnum</taxon>
    </lineage>
</organism>
<protein>
    <submittedName>
        <fullName evidence="1">Uncharacterized protein</fullName>
    </submittedName>
</protein>
<gene>
    <name evidence="1" type="ORF">BS47DRAFT_1397396</name>
</gene>
<dbReference type="Proteomes" id="UP000886523">
    <property type="component" value="Unassembled WGS sequence"/>
</dbReference>
<comment type="caution">
    <text evidence="1">The sequence shown here is derived from an EMBL/GenBank/DDBJ whole genome shotgun (WGS) entry which is preliminary data.</text>
</comment>